<dbReference type="Gene3D" id="3.30.70.270">
    <property type="match status" value="1"/>
</dbReference>
<dbReference type="PANTHER" id="PTHR44757:SF2">
    <property type="entry name" value="BIOFILM ARCHITECTURE MAINTENANCE PROTEIN MBAA"/>
    <property type="match status" value="1"/>
</dbReference>
<evidence type="ECO:0000259" key="2">
    <source>
        <dbReference type="PROSITE" id="PS50883"/>
    </source>
</evidence>
<dbReference type="EC" id="3.1.4.52" evidence="4"/>
<proteinExistence type="predicted"/>
<dbReference type="SUPFAM" id="SSF141868">
    <property type="entry name" value="EAL domain-like"/>
    <property type="match status" value="1"/>
</dbReference>
<organism evidence="4 5">
    <name type="scientific">Robinsoniella peoriensis</name>
    <dbReference type="NCBI Taxonomy" id="180332"/>
    <lineage>
        <taxon>Bacteria</taxon>
        <taxon>Bacillati</taxon>
        <taxon>Bacillota</taxon>
        <taxon>Clostridia</taxon>
        <taxon>Lachnospirales</taxon>
        <taxon>Lachnospiraceae</taxon>
        <taxon>Robinsoniella</taxon>
    </lineage>
</organism>
<keyword evidence="1" id="KW-1133">Transmembrane helix</keyword>
<dbReference type="Gene3D" id="3.20.20.450">
    <property type="entry name" value="EAL domain"/>
    <property type="match status" value="1"/>
</dbReference>
<evidence type="ECO:0000313" key="5">
    <source>
        <dbReference type="Proteomes" id="UP000306509"/>
    </source>
</evidence>
<dbReference type="GO" id="GO:0071111">
    <property type="term" value="F:cyclic-guanylate-specific phosphodiesterase activity"/>
    <property type="evidence" value="ECO:0007669"/>
    <property type="project" value="UniProtKB-EC"/>
</dbReference>
<name>A0A4U8Q601_9FIRM</name>
<dbReference type="InterPro" id="IPR029787">
    <property type="entry name" value="Nucleotide_cyclase"/>
</dbReference>
<accession>A0A4U8Q601</accession>
<dbReference type="Pfam" id="PF00990">
    <property type="entry name" value="GGDEF"/>
    <property type="match status" value="1"/>
</dbReference>
<dbReference type="PROSITE" id="PS50887">
    <property type="entry name" value="GGDEF"/>
    <property type="match status" value="1"/>
</dbReference>
<sequence length="739" mass="84800">MEKRLRNRRILDIVLIILVIAAAGILFAKLFYNSSQKKVLSNLAEISNQSAKVFQREAEKGKDIISNLAILLGQHDTCDTDELIQEIKAVDESNDFKRMGIIMPDGTAYTTDGVIMDLDGRDYFKRSMDGSVIMSDTLKDVEGGDKINVYSAPVSFRDGFRCVLFATLETDNFKSALAETIYSGDGYSYIIRGNGDYIVGEGAGHKEKQFANIYNFMEERSGKNSTAVKELKRGVSKGENGYVVFQDDMQYYMYYQPLSVNQWFLLTVVPGKVIKQSMGEILTLAYLFIFFCSCLIIILILQINRIRQVSRKDLEKIAFTDEATGMTNFNKFKVEAKQILEDNNDQEYTVVCFNIHKFQYINDLFGYAEGDRALTYVAGVIQENLRDKEAFARMLADHFVALLQQKDKKELKSRVENIIAQLQSKTDFGGKHYEIKATAGIYQIEPGVDEIDTMVDRAKMALNRPEGDLLQVCGYYDDKMRDRKIRTKDIEDHFETALEKGEFIIYYQPKFDIEKQCFEGAEALVRWHRPEKGLMSPGEFIPVFENNGTIVQLDQYIFEEVCRQIIKWMKEGYQVTPVSVNVSRLHLYRQDFVDTYLDIINKYKVPVQLIELELTETVLLDNEEILVGILEKFHKNGIRILMDDFGSGYSSLNTLKNIPIDLLKMDKTLIDDYENNTRSKKIITSVIALARELGIKVVAEGVETKEQYEFLESISCDYIQGYYCSRPIAQIDYEKILKQ</sequence>
<dbReference type="Proteomes" id="UP000306509">
    <property type="component" value="Unassembled WGS sequence"/>
</dbReference>
<dbReference type="InterPro" id="IPR052155">
    <property type="entry name" value="Biofilm_reg_signaling"/>
</dbReference>
<reference evidence="4 5" key="1">
    <citation type="journal article" date="2019" name="Anaerobe">
        <title>Detection of Robinsoniella peoriensis in multiple bone samples of a trauma patient.</title>
        <authorList>
            <person name="Schrottner P."/>
            <person name="Hartwich K."/>
            <person name="Bunk B."/>
            <person name="Schober I."/>
            <person name="Helbig S."/>
            <person name="Rudolph W.W."/>
            <person name="Gunzer F."/>
        </authorList>
    </citation>
    <scope>NUCLEOTIDE SEQUENCE [LARGE SCALE GENOMIC DNA]</scope>
    <source>
        <strain evidence="4 5">DSM 106044</strain>
    </source>
</reference>
<protein>
    <submittedName>
        <fullName evidence="4">Cyclic di-GMP phosphodiesterase Gmr</fullName>
        <ecNumber evidence="4">3.1.4.52</ecNumber>
    </submittedName>
</protein>
<dbReference type="AlphaFoldDB" id="A0A4U8Q601"/>
<dbReference type="SUPFAM" id="SSF55073">
    <property type="entry name" value="Nucleotide cyclase"/>
    <property type="match status" value="1"/>
</dbReference>
<dbReference type="InterPro" id="IPR000160">
    <property type="entry name" value="GGDEF_dom"/>
</dbReference>
<dbReference type="STRING" id="180332.GCA_000797495_03573"/>
<dbReference type="NCBIfam" id="TIGR00254">
    <property type="entry name" value="GGDEF"/>
    <property type="match status" value="1"/>
</dbReference>
<keyword evidence="1" id="KW-0472">Membrane</keyword>
<feature type="domain" description="EAL" evidence="2">
    <location>
        <begin position="487"/>
        <end position="739"/>
    </location>
</feature>
<evidence type="ECO:0000259" key="3">
    <source>
        <dbReference type="PROSITE" id="PS50887"/>
    </source>
</evidence>
<dbReference type="Pfam" id="PF00563">
    <property type="entry name" value="EAL"/>
    <property type="match status" value="1"/>
</dbReference>
<dbReference type="CDD" id="cd01948">
    <property type="entry name" value="EAL"/>
    <property type="match status" value="1"/>
</dbReference>
<dbReference type="PANTHER" id="PTHR44757">
    <property type="entry name" value="DIGUANYLATE CYCLASE DGCP"/>
    <property type="match status" value="1"/>
</dbReference>
<dbReference type="CDD" id="cd01949">
    <property type="entry name" value="GGDEF"/>
    <property type="match status" value="1"/>
</dbReference>
<keyword evidence="4" id="KW-0378">Hydrolase</keyword>
<dbReference type="SMART" id="SM00267">
    <property type="entry name" value="GGDEF"/>
    <property type="match status" value="1"/>
</dbReference>
<dbReference type="RefSeq" id="WP_138002728.1">
    <property type="nucleotide sequence ID" value="NZ_CAUSDN010000007.1"/>
</dbReference>
<dbReference type="Gene3D" id="3.30.450.20">
    <property type="entry name" value="PAS domain"/>
    <property type="match status" value="1"/>
</dbReference>
<gene>
    <name evidence="4" type="primary">gmr_5</name>
    <name evidence="4" type="ORF">DSM106044_02959</name>
</gene>
<comment type="caution">
    <text evidence="4">The sequence shown here is derived from an EMBL/GenBank/DDBJ whole genome shotgun (WGS) entry which is preliminary data.</text>
</comment>
<feature type="transmembrane region" description="Helical" evidence="1">
    <location>
        <begin position="12"/>
        <end position="32"/>
    </location>
</feature>
<dbReference type="InterPro" id="IPR043128">
    <property type="entry name" value="Rev_trsase/Diguanyl_cyclase"/>
</dbReference>
<evidence type="ECO:0000313" key="4">
    <source>
        <dbReference type="EMBL" id="TLD00290.1"/>
    </source>
</evidence>
<keyword evidence="1" id="KW-0812">Transmembrane</keyword>
<dbReference type="SMART" id="SM00052">
    <property type="entry name" value="EAL"/>
    <property type="match status" value="1"/>
</dbReference>
<dbReference type="EMBL" id="QGQD01000057">
    <property type="protein sequence ID" value="TLD00290.1"/>
    <property type="molecule type" value="Genomic_DNA"/>
</dbReference>
<evidence type="ECO:0000256" key="1">
    <source>
        <dbReference type="SAM" id="Phobius"/>
    </source>
</evidence>
<feature type="transmembrane region" description="Helical" evidence="1">
    <location>
        <begin position="281"/>
        <end position="301"/>
    </location>
</feature>
<keyword evidence="5" id="KW-1185">Reference proteome</keyword>
<feature type="domain" description="GGDEF" evidence="3">
    <location>
        <begin position="346"/>
        <end position="478"/>
    </location>
</feature>
<dbReference type="PROSITE" id="PS50883">
    <property type="entry name" value="EAL"/>
    <property type="match status" value="1"/>
</dbReference>
<dbReference type="InterPro" id="IPR035919">
    <property type="entry name" value="EAL_sf"/>
</dbReference>
<dbReference type="InterPro" id="IPR001633">
    <property type="entry name" value="EAL_dom"/>
</dbReference>